<comment type="caution">
    <text evidence="1">The sequence shown here is derived from an EMBL/GenBank/DDBJ whole genome shotgun (WGS) entry which is preliminary data.</text>
</comment>
<keyword evidence="2" id="KW-1185">Reference proteome</keyword>
<dbReference type="AlphaFoldDB" id="A0A550BRL5"/>
<dbReference type="Pfam" id="PF18758">
    <property type="entry name" value="KDZ"/>
    <property type="match status" value="1"/>
</dbReference>
<dbReference type="Proteomes" id="UP000320762">
    <property type="component" value="Unassembled WGS sequence"/>
</dbReference>
<dbReference type="EMBL" id="VDMD01000249">
    <property type="protein sequence ID" value="TRM55197.1"/>
    <property type="molecule type" value="Genomic_DNA"/>
</dbReference>
<gene>
    <name evidence="1" type="ORF">BD626DRAFT_579165</name>
</gene>
<dbReference type="InterPro" id="IPR040521">
    <property type="entry name" value="KDZ"/>
</dbReference>
<name>A0A550BRL5_9AGAR</name>
<proteinExistence type="predicted"/>
<protein>
    <recommendedName>
        <fullName evidence="3">CxC2-like cysteine cluster KDZ transposase-associated domain-containing protein</fullName>
    </recommendedName>
</protein>
<sequence>MANKDELDEVGRFNISVAALEPLYENSYHRIRVTRGRARSDAIAWLSLNKAGCEKANEKNASIIDGRDAEDEDIDGIPTEDIICKKCERLNYRPWSRICAGAALLVGGVICARHEILQPHGLADLQKGERYCNIDYALCSVIKALAPPSRVIVSYDIGCQYAVNFENRIKKLPAPLQIDTDSMDITFGLPVWHGGIHEEACRSRKSLKLYDVGRTDGEGIERIWVLMNPFAWATKEMGAGARHDWLEEKADSICFGKNVREVDTLLRRLVIAKDERDVQVKAFRQMDKGVEPDDRRKWKRAIREWKKDRDGPSPYTMPETTSMTEAGVRRQLDAEEMDAINSGETRVHGVTQTAFLVAGLQLEAAQRRILADLKGPTVIPMNLEGTINNRRRALLVKMERYTDLQKLYMPGLAGYLDSQPVAEPLAIDAEHIPLHLPSSIPYELRNMVCAEGLPGKELKLRVAQSSGKADSMRKNLHAKQYSIEYRNKHIAGQRASTRARSLLGSIQERLELDAAAYRTAREAVLHLRHETEAADFPVLRDSDLQLEGEVDEPDAAAMARLSRAGSSQRPRHIHVSTGRHKISWLSLGTQQSDL</sequence>
<accession>A0A550BRL5</accession>
<evidence type="ECO:0000313" key="2">
    <source>
        <dbReference type="Proteomes" id="UP000320762"/>
    </source>
</evidence>
<organism evidence="1 2">
    <name type="scientific">Schizophyllum amplum</name>
    <dbReference type="NCBI Taxonomy" id="97359"/>
    <lineage>
        <taxon>Eukaryota</taxon>
        <taxon>Fungi</taxon>
        <taxon>Dikarya</taxon>
        <taxon>Basidiomycota</taxon>
        <taxon>Agaricomycotina</taxon>
        <taxon>Agaricomycetes</taxon>
        <taxon>Agaricomycetidae</taxon>
        <taxon>Agaricales</taxon>
        <taxon>Schizophyllaceae</taxon>
        <taxon>Schizophyllum</taxon>
    </lineage>
</organism>
<reference evidence="1 2" key="1">
    <citation type="journal article" date="2019" name="New Phytol.">
        <title>Comparative genomics reveals unique wood-decay strategies and fruiting body development in the Schizophyllaceae.</title>
        <authorList>
            <person name="Almasi E."/>
            <person name="Sahu N."/>
            <person name="Krizsan K."/>
            <person name="Balint B."/>
            <person name="Kovacs G.M."/>
            <person name="Kiss B."/>
            <person name="Cseklye J."/>
            <person name="Drula E."/>
            <person name="Henrissat B."/>
            <person name="Nagy I."/>
            <person name="Chovatia M."/>
            <person name="Adam C."/>
            <person name="LaButti K."/>
            <person name="Lipzen A."/>
            <person name="Riley R."/>
            <person name="Grigoriev I.V."/>
            <person name="Nagy L.G."/>
        </authorList>
    </citation>
    <scope>NUCLEOTIDE SEQUENCE [LARGE SCALE GENOMIC DNA]</scope>
    <source>
        <strain evidence="1 2">NL-1724</strain>
    </source>
</reference>
<dbReference type="OrthoDB" id="3062870at2759"/>
<dbReference type="STRING" id="97359.A0A550BRL5"/>
<evidence type="ECO:0000313" key="1">
    <source>
        <dbReference type="EMBL" id="TRM55197.1"/>
    </source>
</evidence>
<evidence type="ECO:0008006" key="3">
    <source>
        <dbReference type="Google" id="ProtNLM"/>
    </source>
</evidence>